<evidence type="ECO:0000256" key="7">
    <source>
        <dbReference type="SAM" id="SignalP"/>
    </source>
</evidence>
<dbReference type="InterPro" id="IPR019832">
    <property type="entry name" value="Mn/Fe_SOD_C"/>
</dbReference>
<dbReference type="Gene3D" id="3.55.40.20">
    <property type="entry name" value="Iron/manganese superoxide dismutase, C-terminal domain"/>
    <property type="match status" value="1"/>
</dbReference>
<evidence type="ECO:0000256" key="4">
    <source>
        <dbReference type="ARBA" id="ARBA00023002"/>
    </source>
</evidence>
<feature type="binding site" evidence="5">
    <location>
        <position position="188"/>
    </location>
    <ligand>
        <name>Mn(2+)</name>
        <dbReference type="ChEBI" id="CHEBI:29035"/>
    </ligand>
</feature>
<dbReference type="Pfam" id="PF00081">
    <property type="entry name" value="Sod_Fe_N"/>
    <property type="match status" value="1"/>
</dbReference>
<evidence type="ECO:0000256" key="2">
    <source>
        <dbReference type="ARBA" id="ARBA00012682"/>
    </source>
</evidence>
<evidence type="ECO:0000313" key="11">
    <source>
        <dbReference type="Proteomes" id="UP000294830"/>
    </source>
</evidence>
<evidence type="ECO:0000256" key="6">
    <source>
        <dbReference type="RuleBase" id="RU000414"/>
    </source>
</evidence>
<evidence type="ECO:0000256" key="5">
    <source>
        <dbReference type="PIRSR" id="PIRSR000349-1"/>
    </source>
</evidence>
<evidence type="ECO:0000259" key="8">
    <source>
        <dbReference type="Pfam" id="PF00081"/>
    </source>
</evidence>
<evidence type="ECO:0000313" key="10">
    <source>
        <dbReference type="EMBL" id="TCN65352.1"/>
    </source>
</evidence>
<dbReference type="GO" id="GO:0005737">
    <property type="term" value="C:cytoplasm"/>
    <property type="evidence" value="ECO:0007669"/>
    <property type="project" value="TreeGrafter"/>
</dbReference>
<dbReference type="PIRSF" id="PIRSF000349">
    <property type="entry name" value="SODismutase"/>
    <property type="match status" value="1"/>
</dbReference>
<accession>A0A4R2EEJ2</accession>
<dbReference type="AlphaFoldDB" id="A0A4R2EEJ2"/>
<dbReference type="Pfam" id="PF02777">
    <property type="entry name" value="Sod_Fe_C"/>
    <property type="match status" value="1"/>
</dbReference>
<dbReference type="Proteomes" id="UP000294830">
    <property type="component" value="Unassembled WGS sequence"/>
</dbReference>
<feature type="binding site" evidence="5">
    <location>
        <position position="101"/>
    </location>
    <ligand>
        <name>Mn(2+)</name>
        <dbReference type="ChEBI" id="CHEBI:29035"/>
    </ligand>
</feature>
<dbReference type="GO" id="GO:0046872">
    <property type="term" value="F:metal ion binding"/>
    <property type="evidence" value="ECO:0007669"/>
    <property type="project" value="UniProtKB-KW"/>
</dbReference>
<reference evidence="10 11" key="1">
    <citation type="submission" date="2019-03" db="EMBL/GenBank/DDBJ databases">
        <title>Genomic Encyclopedia of Archaeal and Bacterial Type Strains, Phase II (KMG-II): from individual species to whole genera.</title>
        <authorList>
            <person name="Goeker M."/>
        </authorList>
    </citation>
    <scope>NUCLEOTIDE SEQUENCE [LARGE SCALE GENOMIC DNA]</scope>
    <source>
        <strain evidence="10 11">RL-C</strain>
    </source>
</reference>
<evidence type="ECO:0000256" key="1">
    <source>
        <dbReference type="ARBA" id="ARBA00008714"/>
    </source>
</evidence>
<dbReference type="GO" id="GO:0004784">
    <property type="term" value="F:superoxide dismutase activity"/>
    <property type="evidence" value="ECO:0007669"/>
    <property type="project" value="UniProtKB-EC"/>
</dbReference>
<dbReference type="PROSITE" id="PS00088">
    <property type="entry name" value="SOD_MN"/>
    <property type="match status" value="1"/>
</dbReference>
<keyword evidence="11" id="KW-1185">Reference proteome</keyword>
<protein>
    <recommendedName>
        <fullName evidence="2 6">Superoxide dismutase</fullName>
        <ecNumber evidence="2 6">1.15.1.1</ecNumber>
    </recommendedName>
</protein>
<organism evidence="10 11">
    <name type="scientific">Acetobacteroides hydrogenigenes</name>
    <dbReference type="NCBI Taxonomy" id="979970"/>
    <lineage>
        <taxon>Bacteria</taxon>
        <taxon>Pseudomonadati</taxon>
        <taxon>Bacteroidota</taxon>
        <taxon>Bacteroidia</taxon>
        <taxon>Bacteroidales</taxon>
        <taxon>Rikenellaceae</taxon>
        <taxon>Acetobacteroides</taxon>
    </lineage>
</organism>
<evidence type="ECO:0000259" key="9">
    <source>
        <dbReference type="Pfam" id="PF02777"/>
    </source>
</evidence>
<dbReference type="EC" id="1.15.1.1" evidence="2 6"/>
<dbReference type="SUPFAM" id="SSF46609">
    <property type="entry name" value="Fe,Mn superoxide dismutase (SOD), N-terminal domain"/>
    <property type="match status" value="1"/>
</dbReference>
<comment type="function">
    <text evidence="6">Destroys radicals which are normally produced within the cells and which are toxic to biological systems.</text>
</comment>
<feature type="binding site" evidence="5">
    <location>
        <position position="46"/>
    </location>
    <ligand>
        <name>Mn(2+)</name>
        <dbReference type="ChEBI" id="CHEBI:29035"/>
    </ligand>
</feature>
<dbReference type="InterPro" id="IPR036314">
    <property type="entry name" value="SOD_C_sf"/>
</dbReference>
<comment type="caution">
    <text evidence="10">The sequence shown here is derived from an EMBL/GenBank/DDBJ whole genome shotgun (WGS) entry which is preliminary data.</text>
</comment>
<dbReference type="InterPro" id="IPR001189">
    <property type="entry name" value="Mn/Fe_SOD"/>
</dbReference>
<feature type="domain" description="Manganese/iron superoxide dismutase C-terminal" evidence="9">
    <location>
        <begin position="118"/>
        <end position="219"/>
    </location>
</feature>
<keyword evidence="3 5" id="KW-0479">Metal-binding</keyword>
<dbReference type="PANTHER" id="PTHR43595">
    <property type="entry name" value="37S RIBOSOMAL PROTEIN S26, MITOCHONDRIAL"/>
    <property type="match status" value="1"/>
</dbReference>
<name>A0A4R2EEJ2_9BACT</name>
<dbReference type="EMBL" id="SLWB01000011">
    <property type="protein sequence ID" value="TCN65352.1"/>
    <property type="molecule type" value="Genomic_DNA"/>
</dbReference>
<dbReference type="SUPFAM" id="SSF54719">
    <property type="entry name" value="Fe,Mn superoxide dismutase (SOD), C-terminal domain"/>
    <property type="match status" value="1"/>
</dbReference>
<dbReference type="RefSeq" id="WP_131839735.1">
    <property type="nucleotide sequence ID" value="NZ_SLWB01000011.1"/>
</dbReference>
<dbReference type="InterPro" id="IPR019833">
    <property type="entry name" value="Mn/Fe_SOD_BS"/>
</dbReference>
<dbReference type="InterPro" id="IPR019831">
    <property type="entry name" value="Mn/Fe_SOD_N"/>
</dbReference>
<keyword evidence="7" id="KW-0732">Signal</keyword>
<feature type="chain" id="PRO_5021012350" description="Superoxide dismutase" evidence="7">
    <location>
        <begin position="21"/>
        <end position="228"/>
    </location>
</feature>
<keyword evidence="4 6" id="KW-0560">Oxidoreductase</keyword>
<comment type="similarity">
    <text evidence="1 6">Belongs to the iron/manganese superoxide dismutase family.</text>
</comment>
<dbReference type="OrthoDB" id="9803125at2"/>
<sequence length="228" mass="25879">MKKVLILVVSLALTFVAASAQEGQVKLKYSYADLEPYIDSTTMRIHYSAHHAAYATNLVKALESYPDLKSMPLMMLLRNIGTLPQPIQQAVRNNGGGVYNHNLFFDVLTPASKSVMPDELKQIIEKQYGSLEAFKKEMEKAALSRFGSGWAWLLVLPDGKLTITTTANQDAPFMDVALTEGYPIFNIDVWEHAYYLKYRNKRGDYLANLWKVVDWKQVYSNYLRAIGE</sequence>
<feature type="signal peptide" evidence="7">
    <location>
        <begin position="1"/>
        <end position="20"/>
    </location>
</feature>
<feature type="domain" description="Manganese/iron superoxide dismutase N-terminal" evidence="8">
    <location>
        <begin position="26"/>
        <end position="108"/>
    </location>
</feature>
<dbReference type="PANTHER" id="PTHR43595:SF2">
    <property type="entry name" value="SMALL RIBOSOMAL SUBUNIT PROTEIN MS42"/>
    <property type="match status" value="1"/>
</dbReference>
<comment type="catalytic activity">
    <reaction evidence="6">
        <text>2 superoxide + 2 H(+) = H2O2 + O2</text>
        <dbReference type="Rhea" id="RHEA:20696"/>
        <dbReference type="ChEBI" id="CHEBI:15378"/>
        <dbReference type="ChEBI" id="CHEBI:15379"/>
        <dbReference type="ChEBI" id="CHEBI:16240"/>
        <dbReference type="ChEBI" id="CHEBI:18421"/>
        <dbReference type="EC" id="1.15.1.1"/>
    </reaction>
</comment>
<dbReference type="PRINTS" id="PR01703">
    <property type="entry name" value="MNSODISMTASE"/>
</dbReference>
<dbReference type="InterPro" id="IPR036324">
    <property type="entry name" value="Mn/Fe_SOD_N_sf"/>
</dbReference>
<feature type="binding site" evidence="5">
    <location>
        <position position="192"/>
    </location>
    <ligand>
        <name>Mn(2+)</name>
        <dbReference type="ChEBI" id="CHEBI:29035"/>
    </ligand>
</feature>
<evidence type="ECO:0000256" key="3">
    <source>
        <dbReference type="ARBA" id="ARBA00022723"/>
    </source>
</evidence>
<proteinExistence type="inferred from homology"/>
<gene>
    <name evidence="10" type="ORF">CLV25_11131</name>
</gene>
<dbReference type="Gene3D" id="1.10.287.990">
    <property type="entry name" value="Fe,Mn superoxide dismutase (SOD) domain"/>
    <property type="match status" value="1"/>
</dbReference>